<dbReference type="KEGG" id="vg:24366645"/>
<proteinExistence type="predicted"/>
<sequence length="79" mass="9280">MSKEQIYKMLKAQEYLPGSIRWRHGSLNEHADDMDRVRYTTPEGKSYVIEYHTFLEGHKTFSDVYDIIEIDPAKQMIAG</sequence>
<reference evidence="1 2" key="1">
    <citation type="journal article" date="2015" name="Genome Announc.">
        <title>Genome Sequence of Salmonella enterica Phage Det7.</title>
        <authorList>
            <person name="Casjens S.R."/>
            <person name="Jacobs-Sera D."/>
            <person name="Hatfull G.F."/>
            <person name="Hendrix R.W."/>
        </authorList>
    </citation>
    <scope>NUCLEOTIDE SEQUENCE [LARGE SCALE GENOMIC DNA]</scope>
</reference>
<protein>
    <submittedName>
        <fullName evidence="1">Uncharacterized protein</fullName>
    </submittedName>
</protein>
<dbReference type="EMBL" id="KP797973">
    <property type="protein sequence ID" value="AJQ20919.1"/>
    <property type="molecule type" value="Genomic_DNA"/>
</dbReference>
<dbReference type="Proteomes" id="UP000032405">
    <property type="component" value="Segment"/>
</dbReference>
<name>A0A0C5PI01_9CAUD</name>
<gene>
    <name evidence="1" type="primary">100</name>
    <name evidence="1" type="ORF">DET7_100</name>
</gene>
<dbReference type="GeneID" id="24366645"/>
<dbReference type="RefSeq" id="YP_009140277.1">
    <property type="nucleotide sequence ID" value="NC_027119.1"/>
</dbReference>
<organism evidence="1 2">
    <name type="scientific">Salmonella phage Det7</name>
    <dbReference type="NCBI Taxonomy" id="454798"/>
    <lineage>
        <taxon>Viruses</taxon>
        <taxon>Duplodnaviria</taxon>
        <taxon>Heunggongvirae</taxon>
        <taxon>Uroviricota</taxon>
        <taxon>Caudoviricetes</taxon>
        <taxon>Pantevenvirales</taxon>
        <taxon>Ackermannviridae</taxon>
        <taxon>Cvivirinae</taxon>
        <taxon>Kuttervirus</taxon>
        <taxon>Kuttervirus Det7</taxon>
    </lineage>
</organism>
<evidence type="ECO:0000313" key="2">
    <source>
        <dbReference type="Proteomes" id="UP000032405"/>
    </source>
</evidence>
<keyword evidence="2" id="KW-1185">Reference proteome</keyword>
<accession>A0A0C5PI01</accession>
<evidence type="ECO:0000313" key="1">
    <source>
        <dbReference type="EMBL" id="AJQ20919.1"/>
    </source>
</evidence>